<dbReference type="NCBIfam" id="NF033483">
    <property type="entry name" value="PknB_PASTA_kin"/>
    <property type="match status" value="1"/>
</dbReference>
<keyword evidence="15" id="KW-1185">Reference proteome</keyword>
<dbReference type="SMART" id="SM00220">
    <property type="entry name" value="S_TKc"/>
    <property type="match status" value="1"/>
</dbReference>
<keyword evidence="4 9" id="KW-0547">Nucleotide-binding</keyword>
<dbReference type="FunFam" id="3.30.200.20:FF:000035">
    <property type="entry name" value="Serine/threonine protein kinase Stk1"/>
    <property type="match status" value="1"/>
</dbReference>
<dbReference type="InterPro" id="IPR017441">
    <property type="entry name" value="Protein_kinase_ATP_BS"/>
</dbReference>
<protein>
    <recommendedName>
        <fullName evidence="1">non-specific serine/threonine protein kinase</fullName>
        <ecNumber evidence="1">2.7.11.1</ecNumber>
    </recommendedName>
</protein>
<evidence type="ECO:0000256" key="7">
    <source>
        <dbReference type="ARBA" id="ARBA00047899"/>
    </source>
</evidence>
<feature type="transmembrane region" description="Helical" evidence="11">
    <location>
        <begin position="382"/>
        <end position="404"/>
    </location>
</feature>
<keyword evidence="11" id="KW-1133">Transmembrane helix</keyword>
<dbReference type="RefSeq" id="WP_089859923.1">
    <property type="nucleotide sequence ID" value="NZ_FOTI01000006.1"/>
</dbReference>
<dbReference type="GO" id="GO:0004674">
    <property type="term" value="F:protein serine/threonine kinase activity"/>
    <property type="evidence" value="ECO:0007669"/>
    <property type="project" value="UniProtKB-KW"/>
</dbReference>
<dbReference type="Gene3D" id="3.30.10.20">
    <property type="match status" value="3"/>
</dbReference>
<evidence type="ECO:0000256" key="9">
    <source>
        <dbReference type="PROSITE-ProRule" id="PRU10141"/>
    </source>
</evidence>
<feature type="domain" description="PASTA" evidence="13">
    <location>
        <begin position="409"/>
        <end position="477"/>
    </location>
</feature>
<feature type="region of interest" description="Disordered" evidence="10">
    <location>
        <begin position="314"/>
        <end position="372"/>
    </location>
</feature>
<dbReference type="InterPro" id="IPR008271">
    <property type="entry name" value="Ser/Thr_kinase_AS"/>
</dbReference>
<dbReference type="Pfam" id="PF00069">
    <property type="entry name" value="Pkinase"/>
    <property type="match status" value="1"/>
</dbReference>
<organism evidence="14 15">
    <name type="scientific">Halanaerobium salsuginis</name>
    <dbReference type="NCBI Taxonomy" id="29563"/>
    <lineage>
        <taxon>Bacteria</taxon>
        <taxon>Bacillati</taxon>
        <taxon>Bacillota</taxon>
        <taxon>Clostridia</taxon>
        <taxon>Halanaerobiales</taxon>
        <taxon>Halanaerobiaceae</taxon>
        <taxon>Halanaerobium</taxon>
    </lineage>
</organism>
<keyword evidence="11" id="KW-0812">Transmembrane</keyword>
<evidence type="ECO:0000259" key="12">
    <source>
        <dbReference type="PROSITE" id="PS50011"/>
    </source>
</evidence>
<dbReference type="CDD" id="cd06577">
    <property type="entry name" value="PASTA_pknB"/>
    <property type="match status" value="3"/>
</dbReference>
<evidence type="ECO:0000259" key="13">
    <source>
        <dbReference type="PROSITE" id="PS51178"/>
    </source>
</evidence>
<evidence type="ECO:0000256" key="1">
    <source>
        <dbReference type="ARBA" id="ARBA00012513"/>
    </source>
</evidence>
<proteinExistence type="predicted"/>
<sequence length="693" mass="76777">MQDKILNNRYKIIEEIGRGGMAIVYSARDTLLERRVALKMLRPEYSSDSEFKAKFHQEARAVAKLSHPNVVSIYDIVVEDEKIYLVMEIVEGETLKDIIKRRGRLSIAESLEIARQIAAALSVAHGNQIVHCDIKPHNIILNKEMEVKVTDFGIARAVTSSTVKVTETVVGSAHYFSPEQAKGGDIKAYSDIYSLGVVLYEMTTGELPFQGESPISVALKHIQQEPVAPKQINHDIPDIVNELILKAIAKDPAQRFQDAYQMRQAITSCLKNLKSTRLPNKQSKKQTEKFNPDETKVMKKEDFSFPRIKKLESNTRLDKESDKAKDNSAKSVDQESKSIKPSKSLPVSRPVELTNPGQHNSAKNSAKDDPENSQLAAGFKKLSYLVGGIIIFFLLAAGGIYLFFQEYTDVPIVEVPNIEGKSLSEAEAMAADLGINLKESSERIFSEEIAADHIISQQPEAGERIKQSRPLNITVSKGAKLIEIPNFVNQNLRQALLELENLSLKSGDIQYIFRLSVQPGMVINQIPAAGAEVQSGSEVTLFVSRGERDISVKMPDLTGLQQEEAFELIRQSGLTIGKVNVEESVRFLDGQVISQSVKPGEYLPRGIAVDFIISRGADNNGTDVHLNRISINVTGSKARQVKIVVSDRNGSDVVYNALHNPGDNIIRDIRSAGPTELKVYFDNQLIKSQKYGG</sequence>
<evidence type="ECO:0000256" key="4">
    <source>
        <dbReference type="ARBA" id="ARBA00022741"/>
    </source>
</evidence>
<dbReference type="GO" id="GO:0005524">
    <property type="term" value="F:ATP binding"/>
    <property type="evidence" value="ECO:0007669"/>
    <property type="project" value="UniProtKB-UniRule"/>
</dbReference>
<dbReference type="InterPro" id="IPR000719">
    <property type="entry name" value="Prot_kinase_dom"/>
</dbReference>
<dbReference type="Gene3D" id="3.30.200.20">
    <property type="entry name" value="Phosphorylase Kinase, domain 1"/>
    <property type="match status" value="1"/>
</dbReference>
<keyword evidence="11" id="KW-0472">Membrane</keyword>
<dbReference type="SUPFAM" id="SSF56112">
    <property type="entry name" value="Protein kinase-like (PK-like)"/>
    <property type="match status" value="1"/>
</dbReference>
<keyword evidence="5 14" id="KW-0418">Kinase</keyword>
<feature type="compositionally biased region" description="Basic and acidic residues" evidence="10">
    <location>
        <begin position="285"/>
        <end position="295"/>
    </location>
</feature>
<evidence type="ECO:0000256" key="2">
    <source>
        <dbReference type="ARBA" id="ARBA00022527"/>
    </source>
</evidence>
<dbReference type="Pfam" id="PF03793">
    <property type="entry name" value="PASTA"/>
    <property type="match status" value="3"/>
</dbReference>
<gene>
    <name evidence="14" type="ORF">SAMN02983006_00763</name>
</gene>
<feature type="binding site" evidence="9">
    <location>
        <position position="39"/>
    </location>
    <ligand>
        <name>ATP</name>
        <dbReference type="ChEBI" id="CHEBI:30616"/>
    </ligand>
</feature>
<keyword evidence="2 14" id="KW-0723">Serine/threonine-protein kinase</keyword>
<dbReference type="FunFam" id="1.10.510.10:FF:000021">
    <property type="entry name" value="Serine/threonine protein kinase"/>
    <property type="match status" value="1"/>
</dbReference>
<comment type="catalytic activity">
    <reaction evidence="7">
        <text>L-threonyl-[protein] + ATP = O-phospho-L-threonyl-[protein] + ADP + H(+)</text>
        <dbReference type="Rhea" id="RHEA:46608"/>
        <dbReference type="Rhea" id="RHEA-COMP:11060"/>
        <dbReference type="Rhea" id="RHEA-COMP:11605"/>
        <dbReference type="ChEBI" id="CHEBI:15378"/>
        <dbReference type="ChEBI" id="CHEBI:30013"/>
        <dbReference type="ChEBI" id="CHEBI:30616"/>
        <dbReference type="ChEBI" id="CHEBI:61977"/>
        <dbReference type="ChEBI" id="CHEBI:456216"/>
        <dbReference type="EC" id="2.7.11.1"/>
    </reaction>
</comment>
<dbReference type="SMART" id="SM00740">
    <property type="entry name" value="PASTA"/>
    <property type="match status" value="3"/>
</dbReference>
<reference evidence="14 15" key="1">
    <citation type="submission" date="2016-10" db="EMBL/GenBank/DDBJ databases">
        <authorList>
            <person name="de Groot N.N."/>
        </authorList>
    </citation>
    <scope>NUCLEOTIDE SEQUENCE [LARGE SCALE GENOMIC DNA]</scope>
    <source>
        <strain evidence="14 15">ATCC 51327</strain>
    </source>
</reference>
<dbReference type="AlphaFoldDB" id="A0A1I4GIT2"/>
<feature type="domain" description="PASTA" evidence="13">
    <location>
        <begin position="478"/>
        <end position="545"/>
    </location>
</feature>
<dbReference type="STRING" id="29563.SAMN02983006_00763"/>
<feature type="compositionally biased region" description="Basic and acidic residues" evidence="10">
    <location>
        <begin position="314"/>
        <end position="338"/>
    </location>
</feature>
<dbReference type="PROSITE" id="PS51178">
    <property type="entry name" value="PASTA"/>
    <property type="match status" value="3"/>
</dbReference>
<dbReference type="PROSITE" id="PS00107">
    <property type="entry name" value="PROTEIN_KINASE_ATP"/>
    <property type="match status" value="1"/>
</dbReference>
<evidence type="ECO:0000313" key="14">
    <source>
        <dbReference type="EMBL" id="SFL29420.1"/>
    </source>
</evidence>
<accession>A0A1I4GIT2</accession>
<feature type="domain" description="Protein kinase" evidence="12">
    <location>
        <begin position="10"/>
        <end position="267"/>
    </location>
</feature>
<dbReference type="PROSITE" id="PS50011">
    <property type="entry name" value="PROTEIN_KINASE_DOM"/>
    <property type="match status" value="1"/>
</dbReference>
<comment type="catalytic activity">
    <reaction evidence="8">
        <text>L-seryl-[protein] + ATP = O-phospho-L-seryl-[protein] + ADP + H(+)</text>
        <dbReference type="Rhea" id="RHEA:17989"/>
        <dbReference type="Rhea" id="RHEA-COMP:9863"/>
        <dbReference type="Rhea" id="RHEA-COMP:11604"/>
        <dbReference type="ChEBI" id="CHEBI:15378"/>
        <dbReference type="ChEBI" id="CHEBI:29999"/>
        <dbReference type="ChEBI" id="CHEBI:30616"/>
        <dbReference type="ChEBI" id="CHEBI:83421"/>
        <dbReference type="ChEBI" id="CHEBI:456216"/>
        <dbReference type="EC" id="2.7.11.1"/>
    </reaction>
</comment>
<dbReference type="OrthoDB" id="9788659at2"/>
<evidence type="ECO:0000313" key="15">
    <source>
        <dbReference type="Proteomes" id="UP000199006"/>
    </source>
</evidence>
<keyword evidence="6 9" id="KW-0067">ATP-binding</keyword>
<feature type="region of interest" description="Disordered" evidence="10">
    <location>
        <begin position="276"/>
        <end position="295"/>
    </location>
</feature>
<dbReference type="EMBL" id="FOTI01000006">
    <property type="protein sequence ID" value="SFL29420.1"/>
    <property type="molecule type" value="Genomic_DNA"/>
</dbReference>
<dbReference type="CDD" id="cd14014">
    <property type="entry name" value="STKc_PknB_like"/>
    <property type="match status" value="1"/>
</dbReference>
<dbReference type="PANTHER" id="PTHR43289">
    <property type="entry name" value="MITOGEN-ACTIVATED PROTEIN KINASE KINASE KINASE 20-RELATED"/>
    <property type="match status" value="1"/>
</dbReference>
<dbReference type="InterPro" id="IPR005543">
    <property type="entry name" value="PASTA_dom"/>
</dbReference>
<dbReference type="PANTHER" id="PTHR43289:SF34">
    <property type="entry name" value="SERINE_THREONINE-PROTEIN KINASE YBDM-RELATED"/>
    <property type="match status" value="1"/>
</dbReference>
<dbReference type="Gene3D" id="1.10.510.10">
    <property type="entry name" value="Transferase(Phosphotransferase) domain 1"/>
    <property type="match status" value="1"/>
</dbReference>
<evidence type="ECO:0000256" key="6">
    <source>
        <dbReference type="ARBA" id="ARBA00022840"/>
    </source>
</evidence>
<evidence type="ECO:0000256" key="11">
    <source>
        <dbReference type="SAM" id="Phobius"/>
    </source>
</evidence>
<dbReference type="EC" id="2.7.11.1" evidence="1"/>
<evidence type="ECO:0000256" key="5">
    <source>
        <dbReference type="ARBA" id="ARBA00022777"/>
    </source>
</evidence>
<evidence type="ECO:0000256" key="8">
    <source>
        <dbReference type="ARBA" id="ARBA00048679"/>
    </source>
</evidence>
<name>A0A1I4GIT2_9FIRM</name>
<feature type="domain" description="PASTA" evidence="13">
    <location>
        <begin position="549"/>
        <end position="615"/>
    </location>
</feature>
<evidence type="ECO:0000256" key="3">
    <source>
        <dbReference type="ARBA" id="ARBA00022679"/>
    </source>
</evidence>
<evidence type="ECO:0000256" key="10">
    <source>
        <dbReference type="SAM" id="MobiDB-lite"/>
    </source>
</evidence>
<dbReference type="InterPro" id="IPR011009">
    <property type="entry name" value="Kinase-like_dom_sf"/>
</dbReference>
<keyword evidence="3" id="KW-0808">Transferase</keyword>
<dbReference type="Proteomes" id="UP000199006">
    <property type="component" value="Unassembled WGS sequence"/>
</dbReference>
<feature type="compositionally biased region" description="Polar residues" evidence="10">
    <location>
        <begin position="355"/>
        <end position="364"/>
    </location>
</feature>
<dbReference type="PROSITE" id="PS00108">
    <property type="entry name" value="PROTEIN_KINASE_ST"/>
    <property type="match status" value="1"/>
</dbReference>